<protein>
    <recommendedName>
        <fullName evidence="3">ABC transporter domain-containing protein</fullName>
    </recommendedName>
</protein>
<comment type="caution">
    <text evidence="4">The sequence shown here is derived from an EMBL/GenBank/DDBJ whole genome shotgun (WGS) entry which is preliminary data.</text>
</comment>
<evidence type="ECO:0000256" key="2">
    <source>
        <dbReference type="ARBA" id="ARBA00022840"/>
    </source>
</evidence>
<dbReference type="Pfam" id="PF00005">
    <property type="entry name" value="ABC_tran"/>
    <property type="match status" value="1"/>
</dbReference>
<dbReference type="GO" id="GO:0016020">
    <property type="term" value="C:membrane"/>
    <property type="evidence" value="ECO:0007669"/>
    <property type="project" value="TreeGrafter"/>
</dbReference>
<proteinExistence type="predicted"/>
<accession>A0A409WE04</accession>
<dbReference type="Proteomes" id="UP000284706">
    <property type="component" value="Unassembled WGS sequence"/>
</dbReference>
<reference evidence="4 5" key="1">
    <citation type="journal article" date="2018" name="Evol. Lett.">
        <title>Horizontal gene cluster transfer increased hallucinogenic mushroom diversity.</title>
        <authorList>
            <person name="Reynolds H.T."/>
            <person name="Vijayakumar V."/>
            <person name="Gluck-Thaler E."/>
            <person name="Korotkin H.B."/>
            <person name="Matheny P.B."/>
            <person name="Slot J.C."/>
        </authorList>
    </citation>
    <scope>NUCLEOTIDE SEQUENCE [LARGE SCALE GENOMIC DNA]</scope>
    <source>
        <strain evidence="4 5">SRW20</strain>
    </source>
</reference>
<dbReference type="PANTHER" id="PTHR24223:SF356">
    <property type="entry name" value="ATP-BINDING CASSETTE TRANSPORTER ABC4"/>
    <property type="match status" value="1"/>
</dbReference>
<organism evidence="4 5">
    <name type="scientific">Gymnopilus dilepis</name>
    <dbReference type="NCBI Taxonomy" id="231916"/>
    <lineage>
        <taxon>Eukaryota</taxon>
        <taxon>Fungi</taxon>
        <taxon>Dikarya</taxon>
        <taxon>Basidiomycota</taxon>
        <taxon>Agaricomycotina</taxon>
        <taxon>Agaricomycetes</taxon>
        <taxon>Agaricomycetidae</taxon>
        <taxon>Agaricales</taxon>
        <taxon>Agaricineae</taxon>
        <taxon>Hymenogastraceae</taxon>
        <taxon>Gymnopilus</taxon>
    </lineage>
</organism>
<keyword evidence="2" id="KW-0067">ATP-binding</keyword>
<dbReference type="Gene3D" id="3.40.50.300">
    <property type="entry name" value="P-loop containing nucleotide triphosphate hydrolases"/>
    <property type="match status" value="1"/>
</dbReference>
<dbReference type="SUPFAM" id="SSF52540">
    <property type="entry name" value="P-loop containing nucleoside triphosphate hydrolases"/>
    <property type="match status" value="1"/>
</dbReference>
<feature type="non-terminal residue" evidence="4">
    <location>
        <position position="1"/>
    </location>
</feature>
<dbReference type="OrthoDB" id="6500128at2759"/>
<keyword evidence="5" id="KW-1185">Reference proteome</keyword>
<evidence type="ECO:0000313" key="5">
    <source>
        <dbReference type="Proteomes" id="UP000284706"/>
    </source>
</evidence>
<dbReference type="InterPro" id="IPR003439">
    <property type="entry name" value="ABC_transporter-like_ATP-bd"/>
</dbReference>
<name>A0A409WE04_9AGAR</name>
<dbReference type="EMBL" id="NHYE01005124">
    <property type="protein sequence ID" value="PPQ76758.1"/>
    <property type="molecule type" value="Genomic_DNA"/>
</dbReference>
<dbReference type="InParanoid" id="A0A409WE04"/>
<dbReference type="PANTHER" id="PTHR24223">
    <property type="entry name" value="ATP-BINDING CASSETTE SUB-FAMILY C"/>
    <property type="match status" value="1"/>
</dbReference>
<dbReference type="STRING" id="231916.A0A409WE04"/>
<dbReference type="InterPro" id="IPR050173">
    <property type="entry name" value="ABC_transporter_C-like"/>
</dbReference>
<keyword evidence="1" id="KW-0547">Nucleotide-binding</keyword>
<evidence type="ECO:0000256" key="1">
    <source>
        <dbReference type="ARBA" id="ARBA00022741"/>
    </source>
</evidence>
<sequence>STLTLALLRCIVTEGTFYYDGIDTNKLNLEALRSNIPIIPQTPELISGSLRKNLDPFEQHDDASLNDALSSAGLFSLQDEEGEARLTLDSNVSAGGSNFSVGEKQIIALARAMVRGSKLLILDEATSAIDYKTDSLIQETLRHKLPSDVTVITVAHRLQAIMDADKIMVLKEGHIIQVEFDHPKVLLQKKGSLFKALVDESGDREQLYSMAAEKLASSFRQS</sequence>
<evidence type="ECO:0000313" key="4">
    <source>
        <dbReference type="EMBL" id="PPQ76758.1"/>
    </source>
</evidence>
<dbReference type="GO" id="GO:0042626">
    <property type="term" value="F:ATPase-coupled transmembrane transporter activity"/>
    <property type="evidence" value="ECO:0007669"/>
    <property type="project" value="TreeGrafter"/>
</dbReference>
<evidence type="ECO:0000259" key="3">
    <source>
        <dbReference type="Pfam" id="PF00005"/>
    </source>
</evidence>
<dbReference type="GO" id="GO:0016887">
    <property type="term" value="F:ATP hydrolysis activity"/>
    <property type="evidence" value="ECO:0007669"/>
    <property type="project" value="InterPro"/>
</dbReference>
<dbReference type="GO" id="GO:0005524">
    <property type="term" value="F:ATP binding"/>
    <property type="evidence" value="ECO:0007669"/>
    <property type="project" value="UniProtKB-KW"/>
</dbReference>
<gene>
    <name evidence="4" type="ORF">CVT26_000148</name>
</gene>
<feature type="domain" description="ABC transporter" evidence="3">
    <location>
        <begin position="1"/>
        <end position="127"/>
    </location>
</feature>
<dbReference type="AlphaFoldDB" id="A0A409WE04"/>
<dbReference type="InterPro" id="IPR027417">
    <property type="entry name" value="P-loop_NTPase"/>
</dbReference>